<feature type="domain" description="Fe2OG dioxygenase" evidence="2">
    <location>
        <begin position="139"/>
        <end position="249"/>
    </location>
</feature>
<dbReference type="PROSITE" id="PS51471">
    <property type="entry name" value="FE2OG_OXY"/>
    <property type="match status" value="1"/>
</dbReference>
<dbReference type="EMBL" id="AP019860">
    <property type="protein sequence ID" value="BBM87784.1"/>
    <property type="molecule type" value="Genomic_DNA"/>
</dbReference>
<organism evidence="3 4">
    <name type="scientific">Uabimicrobium amorphum</name>
    <dbReference type="NCBI Taxonomy" id="2596890"/>
    <lineage>
        <taxon>Bacteria</taxon>
        <taxon>Pseudomonadati</taxon>
        <taxon>Planctomycetota</taxon>
        <taxon>Candidatus Uabimicrobiia</taxon>
        <taxon>Candidatus Uabimicrobiales</taxon>
        <taxon>Candidatus Uabimicrobiaceae</taxon>
        <taxon>Candidatus Uabimicrobium</taxon>
    </lineage>
</organism>
<keyword evidence="1" id="KW-0479">Metal-binding</keyword>
<dbReference type="InterPro" id="IPR005123">
    <property type="entry name" value="Oxoglu/Fe-dep_dioxygenase_dom"/>
</dbReference>
<keyword evidence="4" id="KW-1185">Reference proteome</keyword>
<dbReference type="OrthoDB" id="509838at2"/>
<evidence type="ECO:0000256" key="1">
    <source>
        <dbReference type="RuleBase" id="RU003682"/>
    </source>
</evidence>
<keyword evidence="1" id="KW-0560">Oxidoreductase</keyword>
<keyword evidence="1" id="KW-0408">Iron</keyword>
<gene>
    <name evidence="3" type="ORF">UABAM_06199</name>
</gene>
<evidence type="ECO:0000313" key="3">
    <source>
        <dbReference type="EMBL" id="BBM87784.1"/>
    </source>
</evidence>
<sequence>MSIRALDLVNLERYPIDDLQSDLAKKVIENCRSQLQKNGACALPGFLKKSVMDSMVEESEKLASKSRRSLWFLNTYTNDDDTSLPENHPRRRWFPSSLCTVAYDQIPTEDKIYILYNCNALTEFIAAALGLEKIYRFADEFQALNVTYMGDGDQLSWHYDLNDFVVTLLLQEPLSGGEFEYAANLRNKDAGEENYDDVAKVYNGSSSHLQIMKQQAGTLVLFQGINSLHRVRCTYGKKKRITTILGYHKNPDYKATNEVNVYLYGPRVQKILEERGVSFDKN</sequence>
<reference evidence="3 4" key="1">
    <citation type="submission" date="2019-08" db="EMBL/GenBank/DDBJ databases">
        <title>Complete genome sequence of Candidatus Uab amorphum.</title>
        <authorList>
            <person name="Shiratori T."/>
            <person name="Suzuki S."/>
            <person name="Kakizawa Y."/>
            <person name="Ishida K."/>
        </authorList>
    </citation>
    <scope>NUCLEOTIDE SEQUENCE [LARGE SCALE GENOMIC DNA]</scope>
    <source>
        <strain evidence="3 4">SRT547</strain>
    </source>
</reference>
<dbReference type="KEGG" id="uam:UABAM_06199"/>
<accession>A0A5S9F7M1</accession>
<dbReference type="GO" id="GO:0016491">
    <property type="term" value="F:oxidoreductase activity"/>
    <property type="evidence" value="ECO:0007669"/>
    <property type="project" value="UniProtKB-KW"/>
</dbReference>
<protein>
    <recommendedName>
        <fullName evidence="2">Fe2OG dioxygenase domain-containing protein</fullName>
    </recommendedName>
</protein>
<dbReference type="GO" id="GO:0046872">
    <property type="term" value="F:metal ion binding"/>
    <property type="evidence" value="ECO:0007669"/>
    <property type="project" value="UniProtKB-KW"/>
</dbReference>
<evidence type="ECO:0000259" key="2">
    <source>
        <dbReference type="PROSITE" id="PS51471"/>
    </source>
</evidence>
<dbReference type="RefSeq" id="WP_151971785.1">
    <property type="nucleotide sequence ID" value="NZ_AP019860.1"/>
</dbReference>
<dbReference type="Proteomes" id="UP000326354">
    <property type="component" value="Chromosome"/>
</dbReference>
<evidence type="ECO:0000313" key="4">
    <source>
        <dbReference type="Proteomes" id="UP000326354"/>
    </source>
</evidence>
<proteinExistence type="inferred from homology"/>
<dbReference type="Gene3D" id="2.60.120.620">
    <property type="entry name" value="q2cbj1_9rhob like domain"/>
    <property type="match status" value="1"/>
</dbReference>
<dbReference type="InterPro" id="IPR056470">
    <property type="entry name" value="BesD/HalB-like"/>
</dbReference>
<dbReference type="AlphaFoldDB" id="A0A5S9F7M1"/>
<dbReference type="SUPFAM" id="SSF51197">
    <property type="entry name" value="Clavaminate synthase-like"/>
    <property type="match status" value="1"/>
</dbReference>
<comment type="similarity">
    <text evidence="1">Belongs to the iron/ascorbate-dependent oxidoreductase family.</text>
</comment>
<dbReference type="Pfam" id="PF23169">
    <property type="entry name" value="HalD"/>
    <property type="match status" value="1"/>
</dbReference>
<name>A0A5S9F7M1_UABAM</name>